<feature type="transmembrane region" description="Helical" evidence="5">
    <location>
        <begin position="31"/>
        <end position="49"/>
    </location>
</feature>
<keyword evidence="4 5" id="KW-0472">Membrane</keyword>
<keyword evidence="2 5" id="KW-0812">Transmembrane</keyword>
<evidence type="ECO:0000256" key="4">
    <source>
        <dbReference type="ARBA" id="ARBA00023136"/>
    </source>
</evidence>
<feature type="domain" description="Yip1" evidence="6">
    <location>
        <begin position="12"/>
        <end position="228"/>
    </location>
</feature>
<keyword evidence="8" id="KW-1185">Reference proteome</keyword>
<keyword evidence="3 5" id="KW-1133">Transmembrane helix</keyword>
<comment type="caution">
    <text evidence="7">The sequence shown here is derived from an EMBL/GenBank/DDBJ whole genome shotgun (WGS) entry which is preliminary data.</text>
</comment>
<feature type="transmembrane region" description="Helical" evidence="5">
    <location>
        <begin position="212"/>
        <end position="229"/>
    </location>
</feature>
<dbReference type="AlphaFoldDB" id="A0A437R1E0"/>
<gene>
    <name evidence="7" type="ORF">EOE67_06065</name>
</gene>
<evidence type="ECO:0000313" key="7">
    <source>
        <dbReference type="EMBL" id="RVU40606.1"/>
    </source>
</evidence>
<dbReference type="GO" id="GO:0016020">
    <property type="term" value="C:membrane"/>
    <property type="evidence" value="ECO:0007669"/>
    <property type="project" value="UniProtKB-SubCell"/>
</dbReference>
<dbReference type="OrthoDB" id="6272224at2"/>
<sequence>MTTSAIRTSLLDIFIAPSQAFANLRGSGGNLLLLIGQMLLTALAFYLFYQGMSPEWLVEQQLLQAGDLTPAEIEQTRAVMAQTAPYTAIIAAVSGPLMLLLMNAILAGYLHLISKMSGDFRYQDWFGFSVWSQMPMQLNAIALILLVLFADSPNLPLATANYASLNQLLLQLPIGAPFYTWAEAFSLFMLWQIAVTAVGLKQWCNFSTVKAALFAALPTVLIFGIWALLV</sequence>
<evidence type="ECO:0000256" key="1">
    <source>
        <dbReference type="ARBA" id="ARBA00004141"/>
    </source>
</evidence>
<dbReference type="Proteomes" id="UP000283077">
    <property type="component" value="Unassembled WGS sequence"/>
</dbReference>
<dbReference type="EMBL" id="SACS01000004">
    <property type="protein sequence ID" value="RVU40606.1"/>
    <property type="molecule type" value="Genomic_DNA"/>
</dbReference>
<evidence type="ECO:0000259" key="6">
    <source>
        <dbReference type="Pfam" id="PF04893"/>
    </source>
</evidence>
<accession>A0A437R1E0</accession>
<evidence type="ECO:0000256" key="3">
    <source>
        <dbReference type="ARBA" id="ARBA00022989"/>
    </source>
</evidence>
<proteinExistence type="predicted"/>
<feature type="transmembrane region" description="Helical" evidence="5">
    <location>
        <begin position="125"/>
        <end position="150"/>
    </location>
</feature>
<feature type="transmembrane region" description="Helical" evidence="5">
    <location>
        <begin position="178"/>
        <end position="200"/>
    </location>
</feature>
<evidence type="ECO:0000313" key="8">
    <source>
        <dbReference type="Proteomes" id="UP000283077"/>
    </source>
</evidence>
<feature type="transmembrane region" description="Helical" evidence="5">
    <location>
        <begin position="86"/>
        <end position="113"/>
    </location>
</feature>
<comment type="subcellular location">
    <subcellularLocation>
        <location evidence="1">Membrane</location>
        <topology evidence="1">Multi-pass membrane protein</topology>
    </subcellularLocation>
</comment>
<dbReference type="Pfam" id="PF04893">
    <property type="entry name" value="Yip1"/>
    <property type="match status" value="1"/>
</dbReference>
<evidence type="ECO:0000256" key="5">
    <source>
        <dbReference type="SAM" id="Phobius"/>
    </source>
</evidence>
<evidence type="ECO:0000256" key="2">
    <source>
        <dbReference type="ARBA" id="ARBA00022692"/>
    </source>
</evidence>
<dbReference type="InterPro" id="IPR006977">
    <property type="entry name" value="Yip1_dom"/>
</dbReference>
<organism evidence="7 8">
    <name type="scientific">Rheinheimera riviphila</name>
    <dbReference type="NCBI Taxonomy" id="1834037"/>
    <lineage>
        <taxon>Bacteria</taxon>
        <taxon>Pseudomonadati</taxon>
        <taxon>Pseudomonadota</taxon>
        <taxon>Gammaproteobacteria</taxon>
        <taxon>Chromatiales</taxon>
        <taxon>Chromatiaceae</taxon>
        <taxon>Rheinheimera</taxon>
    </lineage>
</organism>
<dbReference type="RefSeq" id="WP_127698143.1">
    <property type="nucleotide sequence ID" value="NZ_SACS01000004.1"/>
</dbReference>
<reference evidence="7 8" key="1">
    <citation type="submission" date="2019-01" db="EMBL/GenBank/DDBJ databases">
        <authorList>
            <person name="Chen W.-M."/>
        </authorList>
    </citation>
    <scope>NUCLEOTIDE SEQUENCE [LARGE SCALE GENOMIC DNA]</scope>
    <source>
        <strain evidence="7 8">KYPC3</strain>
    </source>
</reference>
<protein>
    <submittedName>
        <fullName evidence="7">YIP1 family protein</fullName>
    </submittedName>
</protein>
<name>A0A437R1E0_9GAMM</name>